<gene>
    <name evidence="3" type="ORF">Enr13x_06840</name>
</gene>
<feature type="compositionally biased region" description="Basic residues" evidence="1">
    <location>
        <begin position="10"/>
        <end position="26"/>
    </location>
</feature>
<keyword evidence="2" id="KW-0472">Membrane</keyword>
<dbReference type="KEGG" id="snep:Enr13x_06840"/>
<evidence type="ECO:0000256" key="1">
    <source>
        <dbReference type="SAM" id="MobiDB-lite"/>
    </source>
</evidence>
<keyword evidence="2" id="KW-0812">Transmembrane</keyword>
<dbReference type="EMBL" id="CP037423">
    <property type="protein sequence ID" value="QDV40848.1"/>
    <property type="molecule type" value="Genomic_DNA"/>
</dbReference>
<evidence type="ECO:0000313" key="3">
    <source>
        <dbReference type="EMBL" id="QDV40848.1"/>
    </source>
</evidence>
<reference evidence="3 4" key="1">
    <citation type="submission" date="2019-03" db="EMBL/GenBank/DDBJ databases">
        <title>Deep-cultivation of Planctomycetes and their phenomic and genomic characterization uncovers novel biology.</title>
        <authorList>
            <person name="Wiegand S."/>
            <person name="Jogler M."/>
            <person name="Boedeker C."/>
            <person name="Pinto D."/>
            <person name="Vollmers J."/>
            <person name="Rivas-Marin E."/>
            <person name="Kohn T."/>
            <person name="Peeters S.H."/>
            <person name="Heuer A."/>
            <person name="Rast P."/>
            <person name="Oberbeckmann S."/>
            <person name="Bunk B."/>
            <person name="Jeske O."/>
            <person name="Meyerdierks A."/>
            <person name="Storesund J.E."/>
            <person name="Kallscheuer N."/>
            <person name="Luecker S."/>
            <person name="Lage O.M."/>
            <person name="Pohl T."/>
            <person name="Merkel B.J."/>
            <person name="Hornburger P."/>
            <person name="Mueller R.-W."/>
            <person name="Bruemmer F."/>
            <person name="Labrenz M."/>
            <person name="Spormann A.M."/>
            <person name="Op den Camp H."/>
            <person name="Overmann J."/>
            <person name="Amann R."/>
            <person name="Jetten M.S.M."/>
            <person name="Mascher T."/>
            <person name="Medema M.H."/>
            <person name="Devos D.P."/>
            <person name="Kaster A.-K."/>
            <person name="Ovreas L."/>
            <person name="Rohde M."/>
            <person name="Galperin M.Y."/>
            <person name="Jogler C."/>
        </authorList>
    </citation>
    <scope>NUCLEOTIDE SEQUENCE [LARGE SCALE GENOMIC DNA]</scope>
    <source>
        <strain evidence="3 4">Enr13</strain>
    </source>
</reference>
<keyword evidence="2" id="KW-1133">Transmembrane helix</keyword>
<dbReference type="Proteomes" id="UP000319004">
    <property type="component" value="Chromosome"/>
</dbReference>
<evidence type="ECO:0000256" key="2">
    <source>
        <dbReference type="SAM" id="Phobius"/>
    </source>
</evidence>
<feature type="region of interest" description="Disordered" evidence="1">
    <location>
        <begin position="1"/>
        <end position="32"/>
    </location>
</feature>
<dbReference type="AlphaFoldDB" id="A0A518HJ27"/>
<feature type="transmembrane region" description="Helical" evidence="2">
    <location>
        <begin position="36"/>
        <end position="56"/>
    </location>
</feature>
<evidence type="ECO:0000313" key="4">
    <source>
        <dbReference type="Proteomes" id="UP000319004"/>
    </source>
</evidence>
<accession>A0A518HJ27</accession>
<proteinExistence type="predicted"/>
<protein>
    <submittedName>
        <fullName evidence="3">Uncharacterized protein</fullName>
    </submittedName>
</protein>
<organism evidence="3 4">
    <name type="scientific">Stieleria neptunia</name>
    <dbReference type="NCBI Taxonomy" id="2527979"/>
    <lineage>
        <taxon>Bacteria</taxon>
        <taxon>Pseudomonadati</taxon>
        <taxon>Planctomycetota</taxon>
        <taxon>Planctomycetia</taxon>
        <taxon>Pirellulales</taxon>
        <taxon>Pirellulaceae</taxon>
        <taxon>Stieleria</taxon>
    </lineage>
</organism>
<sequence length="59" mass="6625">MNSSASKTQPGKKKRKRQDKPKRQRKPGIPSSMKPVMWIIGLVIGFAVIQTLIVLVKSH</sequence>
<name>A0A518HJ27_9BACT</name>
<keyword evidence="4" id="KW-1185">Reference proteome</keyword>